<reference evidence="2" key="1">
    <citation type="journal article" date="2022" name="bioRxiv">
        <title>Sequencing and chromosome-scale assembly of the giantPleurodeles waltlgenome.</title>
        <authorList>
            <person name="Brown T."/>
            <person name="Elewa A."/>
            <person name="Iarovenko S."/>
            <person name="Subramanian E."/>
            <person name="Araus A.J."/>
            <person name="Petzold A."/>
            <person name="Susuki M."/>
            <person name="Suzuki K.-i.T."/>
            <person name="Hayashi T."/>
            <person name="Toyoda A."/>
            <person name="Oliveira C."/>
            <person name="Osipova E."/>
            <person name="Leigh N.D."/>
            <person name="Simon A."/>
            <person name="Yun M.H."/>
        </authorList>
    </citation>
    <scope>NUCLEOTIDE SEQUENCE</scope>
    <source>
        <strain evidence="2">20211129_DDA</strain>
        <tissue evidence="2">Liver</tissue>
    </source>
</reference>
<evidence type="ECO:0000313" key="2">
    <source>
        <dbReference type="EMBL" id="KAJ1097788.1"/>
    </source>
</evidence>
<comment type="caution">
    <text evidence="2">The sequence shown here is derived from an EMBL/GenBank/DDBJ whole genome shotgun (WGS) entry which is preliminary data.</text>
</comment>
<gene>
    <name evidence="2" type="ORF">NDU88_002905</name>
</gene>
<dbReference type="Proteomes" id="UP001066276">
    <property type="component" value="Chromosome 10"/>
</dbReference>
<keyword evidence="3" id="KW-1185">Reference proteome</keyword>
<organism evidence="2 3">
    <name type="scientific">Pleurodeles waltl</name>
    <name type="common">Iberian ribbed newt</name>
    <dbReference type="NCBI Taxonomy" id="8319"/>
    <lineage>
        <taxon>Eukaryota</taxon>
        <taxon>Metazoa</taxon>
        <taxon>Chordata</taxon>
        <taxon>Craniata</taxon>
        <taxon>Vertebrata</taxon>
        <taxon>Euteleostomi</taxon>
        <taxon>Amphibia</taxon>
        <taxon>Batrachia</taxon>
        <taxon>Caudata</taxon>
        <taxon>Salamandroidea</taxon>
        <taxon>Salamandridae</taxon>
        <taxon>Pleurodelinae</taxon>
        <taxon>Pleurodeles</taxon>
    </lineage>
</organism>
<evidence type="ECO:0000313" key="3">
    <source>
        <dbReference type="Proteomes" id="UP001066276"/>
    </source>
</evidence>
<feature type="region of interest" description="Disordered" evidence="1">
    <location>
        <begin position="1"/>
        <end position="29"/>
    </location>
</feature>
<accession>A0AAV7M7B6</accession>
<dbReference type="AlphaFoldDB" id="A0AAV7M7B6"/>
<proteinExistence type="predicted"/>
<protein>
    <submittedName>
        <fullName evidence="2">Uncharacterized protein</fullName>
    </submittedName>
</protein>
<name>A0AAV7M7B6_PLEWA</name>
<sequence>MGSSASPSDREGQRSLMTSSRCATAPGDPANFLRQTILIFNLCYMPKKPTLNPLTPKMLRNSGKVQEEAVRRREEVTSLRQGEPARDAAVVAILRTDALLRATVRGGGCSLTGREKL</sequence>
<evidence type="ECO:0000256" key="1">
    <source>
        <dbReference type="SAM" id="MobiDB-lite"/>
    </source>
</evidence>
<dbReference type="EMBL" id="JANPWB010000014">
    <property type="protein sequence ID" value="KAJ1097788.1"/>
    <property type="molecule type" value="Genomic_DNA"/>
</dbReference>